<name>A0ABS4K152_9CLOT</name>
<comment type="similarity">
    <text evidence="7">Belongs to the ThrE exporter (TC 2.A.79) family.</text>
</comment>
<keyword evidence="11" id="KW-1185">Reference proteome</keyword>
<feature type="domain" description="Threonine/Serine exporter ThrE" evidence="9">
    <location>
        <begin position="4"/>
        <end position="131"/>
    </location>
</feature>
<dbReference type="PANTHER" id="PTHR34390:SF1">
    <property type="entry name" value="SUCCINATE TRANSPORTER SUBUNIT YJJB-RELATED"/>
    <property type="match status" value="1"/>
</dbReference>
<keyword evidence="3" id="KW-0997">Cell inner membrane</keyword>
<keyword evidence="4 8" id="KW-0812">Transmembrane</keyword>
<evidence type="ECO:0000256" key="3">
    <source>
        <dbReference type="ARBA" id="ARBA00022519"/>
    </source>
</evidence>
<reference evidence="10 11" key="1">
    <citation type="submission" date="2021-03" db="EMBL/GenBank/DDBJ databases">
        <title>Genomic Encyclopedia of Type Strains, Phase IV (KMG-IV): sequencing the most valuable type-strain genomes for metagenomic binning, comparative biology and taxonomic classification.</title>
        <authorList>
            <person name="Goeker M."/>
        </authorList>
    </citation>
    <scope>NUCLEOTIDE SEQUENCE [LARGE SCALE GENOMIC DNA]</scope>
    <source>
        <strain evidence="10 11">DSM 28650</strain>
    </source>
</reference>
<evidence type="ECO:0000256" key="2">
    <source>
        <dbReference type="ARBA" id="ARBA00022475"/>
    </source>
</evidence>
<keyword evidence="5 8" id="KW-1133">Transmembrane helix</keyword>
<organism evidence="10 11">
    <name type="scientific">Clostridium punense</name>
    <dbReference type="NCBI Taxonomy" id="1054297"/>
    <lineage>
        <taxon>Bacteria</taxon>
        <taxon>Bacillati</taxon>
        <taxon>Bacillota</taxon>
        <taxon>Clostridia</taxon>
        <taxon>Eubacteriales</taxon>
        <taxon>Clostridiaceae</taxon>
        <taxon>Clostridium</taxon>
    </lineage>
</organism>
<dbReference type="InterPro" id="IPR024528">
    <property type="entry name" value="ThrE_2"/>
</dbReference>
<evidence type="ECO:0000256" key="7">
    <source>
        <dbReference type="ARBA" id="ARBA00034125"/>
    </source>
</evidence>
<evidence type="ECO:0000256" key="6">
    <source>
        <dbReference type="ARBA" id="ARBA00023136"/>
    </source>
</evidence>
<evidence type="ECO:0000313" key="10">
    <source>
        <dbReference type="EMBL" id="MBP2020434.1"/>
    </source>
</evidence>
<evidence type="ECO:0000256" key="1">
    <source>
        <dbReference type="ARBA" id="ARBA00004651"/>
    </source>
</evidence>
<dbReference type="InterPro" id="IPR050539">
    <property type="entry name" value="ThrE_Dicarb/AminoAcid_Exp"/>
</dbReference>
<accession>A0ABS4K152</accession>
<evidence type="ECO:0000259" key="9">
    <source>
        <dbReference type="Pfam" id="PF12821"/>
    </source>
</evidence>
<evidence type="ECO:0000313" key="11">
    <source>
        <dbReference type="Proteomes" id="UP001519308"/>
    </source>
</evidence>
<evidence type="ECO:0000256" key="8">
    <source>
        <dbReference type="SAM" id="Phobius"/>
    </source>
</evidence>
<dbReference type="EMBL" id="JAGGLL010000001">
    <property type="protein sequence ID" value="MBP2020434.1"/>
    <property type="molecule type" value="Genomic_DNA"/>
</dbReference>
<proteinExistence type="inferred from homology"/>
<evidence type="ECO:0000256" key="4">
    <source>
        <dbReference type="ARBA" id="ARBA00022692"/>
    </source>
</evidence>
<sequence>MISVLYAFISSLGFGILFNVRGKNLIIASIGGGVGWLFYLLTKNSTGSEIVSLFVGSLVISIYSEIFARVMKNPVTIFLICALIPLVPGGSMYYTTFEAVQGNIDKSIVLGIQTLFNAASIAVGIILISTISRIINRLKFNKLQKLGKR</sequence>
<feature type="transmembrane region" description="Helical" evidence="8">
    <location>
        <begin position="75"/>
        <end position="94"/>
    </location>
</feature>
<comment type="subcellular location">
    <subcellularLocation>
        <location evidence="1">Cell membrane</location>
        <topology evidence="1">Multi-pass membrane protein</topology>
    </subcellularLocation>
</comment>
<dbReference type="RefSeq" id="WP_021284346.1">
    <property type="nucleotide sequence ID" value="NZ_JAGGLL010000001.1"/>
</dbReference>
<protein>
    <submittedName>
        <fullName evidence="10">Uncharacterized membrane protein YjjB (DUF3815 family)</fullName>
    </submittedName>
</protein>
<gene>
    <name evidence="10" type="ORF">J2Z44_000215</name>
</gene>
<evidence type="ECO:0000256" key="5">
    <source>
        <dbReference type="ARBA" id="ARBA00022989"/>
    </source>
</evidence>
<keyword evidence="2" id="KW-1003">Cell membrane</keyword>
<comment type="caution">
    <text evidence="10">The sequence shown here is derived from an EMBL/GenBank/DDBJ whole genome shotgun (WGS) entry which is preliminary data.</text>
</comment>
<dbReference type="Proteomes" id="UP001519308">
    <property type="component" value="Unassembled WGS sequence"/>
</dbReference>
<feature type="transmembrane region" description="Helical" evidence="8">
    <location>
        <begin position="114"/>
        <end position="135"/>
    </location>
</feature>
<feature type="transmembrane region" description="Helical" evidence="8">
    <location>
        <begin position="46"/>
        <end position="63"/>
    </location>
</feature>
<dbReference type="Pfam" id="PF12821">
    <property type="entry name" value="ThrE_2"/>
    <property type="match status" value="1"/>
</dbReference>
<dbReference type="PANTHER" id="PTHR34390">
    <property type="entry name" value="UPF0442 PROTEIN YJJB-RELATED"/>
    <property type="match status" value="1"/>
</dbReference>
<keyword evidence="6 8" id="KW-0472">Membrane</keyword>